<protein>
    <submittedName>
        <fullName evidence="4">Phage tail tape measure protein</fullName>
    </submittedName>
</protein>
<dbReference type="InterPro" id="IPR016024">
    <property type="entry name" value="ARM-type_fold"/>
</dbReference>
<name>A0A831TAJ1_9BACT</name>
<dbReference type="Gene3D" id="1.20.120.20">
    <property type="entry name" value="Apolipoprotein"/>
    <property type="match status" value="1"/>
</dbReference>
<dbReference type="EMBL" id="DSIY01000206">
    <property type="protein sequence ID" value="HEG91530.1"/>
    <property type="molecule type" value="Genomic_DNA"/>
</dbReference>
<gene>
    <name evidence="4" type="ORF">ENP34_08815</name>
</gene>
<sequence length="960" mass="100349">MEILKLFATIAINSEEAVKGLEEVEERAEQTGQSLSERLGGLGGAIRTGLVAGVTAAGAAAVGIGAAAFKIGESFDEAFDTIRAGTGATGETLAQLQDDFRAVAARVPVDFAQVGTAVADLNTRLGVSGPVLQELATQFLNLSRVTGQDVAPLIAEGSRMFNIWGISAEQAGGKLDYLWRVSQATGIGMGELFMLLTRNAPVLQEAGFDFETAAAMLGQFEKAGIDSSRALMGLSQMIAKAAQEGTPARDVIAEVFDQIKNAKDPTEATALAVEWFGARAGTQLAAAIRSGQLDLETFVQTLKTSGDTINGLASETDDFAQKWQLFKNQLMLAAEPLANTVFGLAGTILDVLAPAFTSLISAVTPLAQAFFGWIDSTLQNTVLPALERFSAWFAEKALPAIQGFVAQAGPPIQNVLREVASFVTGQALPALERLATWFTGTALPAIQSFLASAWSPLQSALSAVGTVIGAVVAALAPLLPLFQSLWQSLSSQLGPAIGQIASAFQSVWSTIQSQLLPAIQALLPVIGAVAAALGGAIVAAIGVVIGVISGLANAFAAVLPAAIQVASGIIQAFAGVINLVVTVVSNVVRIVVALLTGDWRGAWEAARNLVSGVAQAIGQIIGGLVTAITAAISGLVSGVLGLIRGFVEGIVNFFRSLFNALVGGSIVPDLVNRILSLFTELKEKVIGFVTALRDTVVNLVTGLKDGAVRIITELKSTWESIWGAIRSKVDEIWGAIKSTVTEAITSVRTTIQNVMDEAKRIWDSIWNGIREKVAGAKTEVIGIVTGLVSDVKGAFSGAVTWLVDAGRNVIQGLINGISSKLGELLSLAQSIADRVKSTIKNALNIGSPSRVMIGFGQEVARGLALGMDRARELVTASAQNLAASLVTPIELAVSPAPALHGETGRAMLARQAPAIATAPHALVVVERMEVRSEEDIARISQELYRLITPRLRAQGTGWRW</sequence>
<feature type="transmembrane region" description="Helical" evidence="2">
    <location>
        <begin position="521"/>
        <end position="545"/>
    </location>
</feature>
<feature type="transmembrane region" description="Helical" evidence="2">
    <location>
        <begin position="434"/>
        <end position="454"/>
    </location>
</feature>
<proteinExistence type="predicted"/>
<organism evidence="4">
    <name type="scientific">Thermorudis peleae</name>
    <dbReference type="NCBI Taxonomy" id="1382356"/>
    <lineage>
        <taxon>Bacteria</taxon>
        <taxon>Pseudomonadati</taxon>
        <taxon>Thermomicrobiota</taxon>
        <taxon>Thermomicrobia</taxon>
        <taxon>Thermomicrobia incertae sedis</taxon>
        <taxon>Thermorudis</taxon>
    </lineage>
</organism>
<dbReference type="AlphaFoldDB" id="A0A831TAJ1"/>
<dbReference type="PANTHER" id="PTHR37813">
    <property type="entry name" value="FELS-2 PROPHAGE PROTEIN"/>
    <property type="match status" value="1"/>
</dbReference>
<feature type="transmembrane region" description="Helical" evidence="2">
    <location>
        <begin position="577"/>
        <end position="596"/>
    </location>
</feature>
<dbReference type="Pfam" id="PF10145">
    <property type="entry name" value="PhageMin_Tail"/>
    <property type="match status" value="1"/>
</dbReference>
<evidence type="ECO:0000256" key="2">
    <source>
        <dbReference type="SAM" id="Phobius"/>
    </source>
</evidence>
<keyword evidence="2" id="KW-0812">Transmembrane</keyword>
<keyword evidence="2" id="KW-1133">Transmembrane helix</keyword>
<keyword evidence="1" id="KW-1188">Viral release from host cell</keyword>
<dbReference type="SUPFAM" id="SSF48371">
    <property type="entry name" value="ARM repeat"/>
    <property type="match status" value="1"/>
</dbReference>
<keyword evidence="2" id="KW-0472">Membrane</keyword>
<evidence type="ECO:0000256" key="1">
    <source>
        <dbReference type="ARBA" id="ARBA00022612"/>
    </source>
</evidence>
<feature type="transmembrane region" description="Helical" evidence="2">
    <location>
        <begin position="551"/>
        <end position="570"/>
    </location>
</feature>
<dbReference type="NCBIfam" id="TIGR01760">
    <property type="entry name" value="tape_meas_TP901"/>
    <property type="match status" value="1"/>
</dbReference>
<feature type="transmembrane region" description="Helical" evidence="2">
    <location>
        <begin position="616"/>
        <end position="643"/>
    </location>
</feature>
<reference evidence="4" key="1">
    <citation type="journal article" date="2020" name="mSystems">
        <title>Genome- and Community-Level Interaction Insights into Carbon Utilization and Element Cycling Functions of Hydrothermarchaeota in Hydrothermal Sediment.</title>
        <authorList>
            <person name="Zhou Z."/>
            <person name="Liu Y."/>
            <person name="Xu W."/>
            <person name="Pan J."/>
            <person name="Luo Z.H."/>
            <person name="Li M."/>
        </authorList>
    </citation>
    <scope>NUCLEOTIDE SEQUENCE [LARGE SCALE GENOMIC DNA]</scope>
    <source>
        <strain evidence="4">SpSt-210</strain>
    </source>
</reference>
<dbReference type="PANTHER" id="PTHR37813:SF1">
    <property type="entry name" value="FELS-2 PROPHAGE PROTEIN"/>
    <property type="match status" value="1"/>
</dbReference>
<evidence type="ECO:0000313" key="4">
    <source>
        <dbReference type="EMBL" id="HEG91530.1"/>
    </source>
</evidence>
<evidence type="ECO:0000259" key="3">
    <source>
        <dbReference type="Pfam" id="PF10145"/>
    </source>
</evidence>
<dbReference type="InterPro" id="IPR010090">
    <property type="entry name" value="Phage_tape_meas"/>
</dbReference>
<feature type="domain" description="Phage tail tape measure protein" evidence="3">
    <location>
        <begin position="98"/>
        <end position="264"/>
    </location>
</feature>
<accession>A0A831TAJ1</accession>
<comment type="caution">
    <text evidence="4">The sequence shown here is derived from an EMBL/GenBank/DDBJ whole genome shotgun (WGS) entry which is preliminary data.</text>
</comment>
<feature type="transmembrane region" description="Helical" evidence="2">
    <location>
        <begin position="460"/>
        <end position="482"/>
    </location>
</feature>